<feature type="transmembrane region" description="Helical" evidence="1">
    <location>
        <begin position="298"/>
        <end position="318"/>
    </location>
</feature>
<evidence type="ECO:0000256" key="2">
    <source>
        <dbReference type="SAM" id="SignalP"/>
    </source>
</evidence>
<keyword evidence="1" id="KW-0812">Transmembrane</keyword>
<keyword evidence="1" id="KW-1133">Transmembrane helix</keyword>
<protein>
    <recommendedName>
        <fullName evidence="5">Polymer-forming cytoskeletal protein</fullName>
    </recommendedName>
</protein>
<feature type="transmembrane region" description="Helical" evidence="1">
    <location>
        <begin position="354"/>
        <end position="372"/>
    </location>
</feature>
<proteinExistence type="predicted"/>
<feature type="transmembrane region" description="Helical" evidence="1">
    <location>
        <begin position="224"/>
        <end position="246"/>
    </location>
</feature>
<feature type="signal peptide" evidence="2">
    <location>
        <begin position="1"/>
        <end position="24"/>
    </location>
</feature>
<evidence type="ECO:0008006" key="5">
    <source>
        <dbReference type="Google" id="ProtNLM"/>
    </source>
</evidence>
<feature type="chain" id="PRO_5013695191" description="Polymer-forming cytoskeletal protein" evidence="2">
    <location>
        <begin position="25"/>
        <end position="379"/>
    </location>
</feature>
<sequence>MKNLSKFIAFFVATMVLLPTVLFAASFNFGQDYSLRKEEAVNEDLYAVSGNTAISGDVFGDLYAVGGTVFAGSNISQDIFLVGINVSSLADVGGDERIAGINTIIGGDIKEDLVVVSGETKILPGTNIFGDAYIIGSRVILDGEISGKATITGGTININGIVNGPLQISANEVIIGPNAVIRDGLVYSASKTATIDSSATITGEITFNQVNTRSGINKFIPTFFGIWVLIKFAILLLGALVMHGVFRRISERFVSVGISNFWKSLLWGFLFVISVPIAALFVILTFVGIPFVLLAVSVYITMLVLSFFYTPILVGSIASRITQKDKDLVVTWKIILLGVVITLALDYLSYFGDVARFVIFLTALGSIVTVLLHKFSEVR</sequence>
<evidence type="ECO:0000313" key="4">
    <source>
        <dbReference type="Proteomes" id="UP000229834"/>
    </source>
</evidence>
<comment type="caution">
    <text evidence="3">The sequence shown here is derived from an EMBL/GenBank/DDBJ whole genome shotgun (WGS) entry which is preliminary data.</text>
</comment>
<feature type="transmembrane region" description="Helical" evidence="1">
    <location>
        <begin position="266"/>
        <end position="292"/>
    </location>
</feature>
<evidence type="ECO:0000256" key="1">
    <source>
        <dbReference type="SAM" id="Phobius"/>
    </source>
</evidence>
<dbReference type="Proteomes" id="UP000229834">
    <property type="component" value="Unassembled WGS sequence"/>
</dbReference>
<dbReference type="EMBL" id="PCVC01000034">
    <property type="protein sequence ID" value="PIQ67005.1"/>
    <property type="molecule type" value="Genomic_DNA"/>
</dbReference>
<organism evidence="3 4">
    <name type="scientific">Candidatus Zambryskibacteria bacterium CG11_big_fil_rev_8_21_14_0_20_40_24</name>
    <dbReference type="NCBI Taxonomy" id="1975116"/>
    <lineage>
        <taxon>Bacteria</taxon>
        <taxon>Candidatus Zambryskiibacteriota</taxon>
    </lineage>
</organism>
<evidence type="ECO:0000313" key="3">
    <source>
        <dbReference type="EMBL" id="PIQ67005.1"/>
    </source>
</evidence>
<gene>
    <name evidence="3" type="ORF">COV95_01060</name>
</gene>
<accession>A0A2H0K703</accession>
<feature type="transmembrane region" description="Helical" evidence="1">
    <location>
        <begin position="330"/>
        <end position="348"/>
    </location>
</feature>
<keyword evidence="1" id="KW-0472">Membrane</keyword>
<reference evidence="3 4" key="1">
    <citation type="submission" date="2017-09" db="EMBL/GenBank/DDBJ databases">
        <title>Depth-based differentiation of microbial function through sediment-hosted aquifers and enrichment of novel symbionts in the deep terrestrial subsurface.</title>
        <authorList>
            <person name="Probst A.J."/>
            <person name="Ladd B."/>
            <person name="Jarett J.K."/>
            <person name="Geller-Mcgrath D.E."/>
            <person name="Sieber C.M."/>
            <person name="Emerson J.B."/>
            <person name="Anantharaman K."/>
            <person name="Thomas B.C."/>
            <person name="Malmstrom R."/>
            <person name="Stieglmeier M."/>
            <person name="Klingl A."/>
            <person name="Woyke T."/>
            <person name="Ryan C.M."/>
            <person name="Banfield J.F."/>
        </authorList>
    </citation>
    <scope>NUCLEOTIDE SEQUENCE [LARGE SCALE GENOMIC DNA]</scope>
    <source>
        <strain evidence="3">CG11_big_fil_rev_8_21_14_0_20_40_24</strain>
    </source>
</reference>
<name>A0A2H0K703_9BACT</name>
<keyword evidence="2" id="KW-0732">Signal</keyword>
<dbReference type="AlphaFoldDB" id="A0A2H0K703"/>